<keyword evidence="2" id="KW-1185">Reference proteome</keyword>
<comment type="caution">
    <text evidence="1">The sequence shown here is derived from an EMBL/GenBank/DDBJ whole genome shotgun (WGS) entry which is preliminary data.</text>
</comment>
<organism evidence="1 2">
    <name type="scientific">Janthinobacterium violaceinigrum</name>
    <dbReference type="NCBI Taxonomy" id="2654252"/>
    <lineage>
        <taxon>Bacteria</taxon>
        <taxon>Pseudomonadati</taxon>
        <taxon>Pseudomonadota</taxon>
        <taxon>Betaproteobacteria</taxon>
        <taxon>Burkholderiales</taxon>
        <taxon>Oxalobacteraceae</taxon>
        <taxon>Janthinobacterium</taxon>
    </lineage>
</organism>
<reference evidence="1 2" key="1">
    <citation type="submission" date="2019-10" db="EMBL/GenBank/DDBJ databases">
        <title>Three novel species isolated from a subtropical stream in China.</title>
        <authorList>
            <person name="Lu H."/>
        </authorList>
    </citation>
    <scope>NUCLEOTIDE SEQUENCE [LARGE SCALE GENOMIC DNA]</scope>
    <source>
        <strain evidence="1 2">FT13W</strain>
    </source>
</reference>
<gene>
    <name evidence="1" type="ORF">GCN75_23525</name>
</gene>
<dbReference type="Proteomes" id="UP000468717">
    <property type="component" value="Unassembled WGS sequence"/>
</dbReference>
<dbReference type="EMBL" id="WFLI01000037">
    <property type="protein sequence ID" value="KAB8061508.1"/>
    <property type="molecule type" value="Genomic_DNA"/>
</dbReference>
<dbReference type="RefSeq" id="WP_152284550.1">
    <property type="nucleotide sequence ID" value="NZ_WFLI01000037.1"/>
</dbReference>
<evidence type="ECO:0000313" key="1">
    <source>
        <dbReference type="EMBL" id="KAB8061508.1"/>
    </source>
</evidence>
<proteinExistence type="predicted"/>
<name>A0A6I1I3C5_9BURK</name>
<evidence type="ECO:0000313" key="2">
    <source>
        <dbReference type="Proteomes" id="UP000468717"/>
    </source>
</evidence>
<accession>A0A6I1I3C5</accession>
<sequence>MARLTELTKDQSYAIADSLAQASSLVLELRIREREALTPDERTLLEQYENHLDQMVALFRAYGIYLAAEGAQQARGEIEGAIAKGKAQLKRIADVKAAIGAAARLVDLGAAILSRDPLAIGEAAASLRTRTKKEEAAGQTA</sequence>
<protein>
    <submittedName>
        <fullName evidence="1">Uncharacterized protein</fullName>
    </submittedName>
</protein>
<dbReference type="AlphaFoldDB" id="A0A6I1I3C5"/>